<sequence>MPFEILRNDILTMKVDAIVNSTSSEPFIFGGLDAKIHQQAGPELIQDRRMYGTLKLSEPIITKGYNLLSKYVIHVVGPIYKNGKFNEKQQLKSTYQHVLELAQNKNLESIAFPLISSGVYRYPRKEALEVALEVIKQFSLTSDMMIYLVVYDDASYEVSKPFINKTETDQTLSMNYFAERAMAVKVLRKKPRSIDELIEEIDFTFQEMLFKFIDQKGLNDVDVYKKANVDRKLFSKIKSNRFYQPSKSTALAFSIALELNLDETLDLLKKAGYTLSDAIPLDIIVAYHIEKAIYDIYEINMVLFDKGEHSIGSMN</sequence>
<dbReference type="PANTHER" id="PTHR11106">
    <property type="entry name" value="GANGLIOSIDE INDUCED DIFFERENTIATION ASSOCIATED PROTEIN 2-RELATED"/>
    <property type="match status" value="1"/>
</dbReference>
<name>A0ABT2YB21_9MOLU</name>
<dbReference type="InterPro" id="IPR043472">
    <property type="entry name" value="Macro_dom-like"/>
</dbReference>
<dbReference type="SMART" id="SM00506">
    <property type="entry name" value="A1pp"/>
    <property type="match status" value="1"/>
</dbReference>
<evidence type="ECO:0000313" key="3">
    <source>
        <dbReference type="Proteomes" id="UP001177160"/>
    </source>
</evidence>
<feature type="domain" description="Macro" evidence="1">
    <location>
        <begin position="1"/>
        <end position="167"/>
    </location>
</feature>
<reference evidence="2" key="1">
    <citation type="submission" date="2022-09" db="EMBL/GenBank/DDBJ databases">
        <title>Novel Mycoplasma species identified in domestic and wild animals.</title>
        <authorList>
            <person name="Volokhov D.V."/>
            <person name="Furtak V.A."/>
            <person name="Zagorodnyaya T.A."/>
        </authorList>
    </citation>
    <scope>NUCLEOTIDE SEQUENCE</scope>
    <source>
        <strain evidence="2">Oakley</strain>
    </source>
</reference>
<dbReference type="InterPro" id="IPR010982">
    <property type="entry name" value="Lambda_DNA-bd_dom_sf"/>
</dbReference>
<dbReference type="EMBL" id="JAOVQM010000001">
    <property type="protein sequence ID" value="MCV2231213.1"/>
    <property type="molecule type" value="Genomic_DNA"/>
</dbReference>
<proteinExistence type="predicted"/>
<dbReference type="Proteomes" id="UP001177160">
    <property type="component" value="Unassembled WGS sequence"/>
</dbReference>
<dbReference type="PROSITE" id="PS51154">
    <property type="entry name" value="MACRO"/>
    <property type="match status" value="1"/>
</dbReference>
<gene>
    <name evidence="2" type="ORF">N7548_00035</name>
</gene>
<dbReference type="SUPFAM" id="SSF52949">
    <property type="entry name" value="Macro domain-like"/>
    <property type="match status" value="1"/>
</dbReference>
<comment type="caution">
    <text evidence="2">The sequence shown here is derived from an EMBL/GenBank/DDBJ whole genome shotgun (WGS) entry which is preliminary data.</text>
</comment>
<evidence type="ECO:0000259" key="1">
    <source>
        <dbReference type="PROSITE" id="PS51154"/>
    </source>
</evidence>
<keyword evidence="3" id="KW-1185">Reference proteome</keyword>
<dbReference type="Pfam" id="PF01661">
    <property type="entry name" value="Macro"/>
    <property type="match status" value="1"/>
</dbReference>
<accession>A0ABT2YB21</accession>
<dbReference type="InterPro" id="IPR002589">
    <property type="entry name" value="Macro_dom"/>
</dbReference>
<organism evidence="2 3">
    <name type="scientific">Paracholeplasma manati</name>
    <dbReference type="NCBI Taxonomy" id="591373"/>
    <lineage>
        <taxon>Bacteria</taxon>
        <taxon>Bacillati</taxon>
        <taxon>Mycoplasmatota</taxon>
        <taxon>Mollicutes</taxon>
        <taxon>Acholeplasmatales</taxon>
        <taxon>Acholeplasmataceae</taxon>
        <taxon>Paracholeplasma</taxon>
    </lineage>
</organism>
<dbReference type="PANTHER" id="PTHR11106:SF27">
    <property type="entry name" value="MACRO DOMAIN-CONTAINING PROTEIN"/>
    <property type="match status" value="1"/>
</dbReference>
<evidence type="ECO:0000313" key="2">
    <source>
        <dbReference type="EMBL" id="MCV2231213.1"/>
    </source>
</evidence>
<protein>
    <submittedName>
        <fullName evidence="2">Macro domain-containing protein</fullName>
    </submittedName>
</protein>
<dbReference type="Gene3D" id="3.40.220.10">
    <property type="entry name" value="Leucine Aminopeptidase, subunit E, domain 1"/>
    <property type="match status" value="1"/>
</dbReference>
<dbReference type="RefSeq" id="WP_263607326.1">
    <property type="nucleotide sequence ID" value="NZ_JAOVQM010000001.1"/>
</dbReference>
<dbReference type="SUPFAM" id="SSF47413">
    <property type="entry name" value="lambda repressor-like DNA-binding domains"/>
    <property type="match status" value="1"/>
</dbReference>